<gene>
    <name evidence="10" type="ORF">HMPREF0647_09315</name>
</gene>
<reference evidence="10 11" key="1">
    <citation type="submission" date="2014-07" db="EMBL/GenBank/DDBJ databases">
        <authorList>
            <person name="McCorrison J."/>
            <person name="Sanka R."/>
            <person name="Torralba M."/>
            <person name="Gillis M."/>
            <person name="Haft D.H."/>
            <person name="Methe B."/>
            <person name="Sutton G."/>
            <person name="Nelson K.E."/>
        </authorList>
    </citation>
    <scope>NUCLEOTIDE SEQUENCE [LARGE SCALE GENOMIC DNA]</scope>
    <source>
        <strain evidence="10 11">DNF00320</strain>
    </source>
</reference>
<evidence type="ECO:0000256" key="4">
    <source>
        <dbReference type="ARBA" id="ARBA00022801"/>
    </source>
</evidence>
<dbReference type="PANTHER" id="PTHR33209">
    <property type="entry name" value="PROTEASE 4"/>
    <property type="match status" value="1"/>
</dbReference>
<evidence type="ECO:0000256" key="7">
    <source>
        <dbReference type="PIRSR" id="PIRSR001217-1"/>
    </source>
</evidence>
<dbReference type="NCBIfam" id="TIGR00705">
    <property type="entry name" value="SppA_67K"/>
    <property type="match status" value="1"/>
</dbReference>
<keyword evidence="3" id="KW-0645">Protease</keyword>
<sequence length="592" mass="64900">MKTFFQNVCSTVVGIFVAGFIFVAFLFGSIMLLALAVDGDETEIKDNSVLAINLTGIMNDRERGSNPLEKLVGEVATPVSLNTFLQGIEEAKTNDKVKGIYLEAGAFQGDSYATLQEARKALVDFEKSGKWVIAYADTYTQQAYYLASAATKVYLNPSGMIDWHGVASQPMFLKDALAKFGVKMQVAKVGKYKSATEMFTEDKMSEPNREQTKAFISGIWNNVVKEVGASRKLTTAQLNQYADSAITFAAPTDYQRMKLVDGLLYTDQIKKVVMAKMGVDDADDLHQVSLDDMVGTIKPDFDSDEVAVYYMAGDIVDGVANNPMAQGEVIDAQKVCKDLAKLAEEESVKAVVLRINSGGGSAYASEQIWHQIMELKKQKPVVVSMGGLAASGAYYSSAPANWIVANPTTLTGSIGIFGMFPDASGLLTEKLGVKFDEVATNKYAAFGSPARPFNADELRILGQYIDRGYALFRHRVAEGRKMTEQQVEQLAQGHVYTGEYAKTIGLVDELGGIDVAIAKAAKLARLTDYAIADYPAPMSWLEQLMQQNVVDNYLDEKLKAQLGDFYQPYTLLKTMNKQSAIQARIPYELNIH</sequence>
<evidence type="ECO:0000256" key="1">
    <source>
        <dbReference type="ARBA" id="ARBA00004370"/>
    </source>
</evidence>
<evidence type="ECO:0000313" key="11">
    <source>
        <dbReference type="Proteomes" id="UP000029525"/>
    </source>
</evidence>
<evidence type="ECO:0000259" key="9">
    <source>
        <dbReference type="Pfam" id="PF01343"/>
    </source>
</evidence>
<dbReference type="AlphaFoldDB" id="A0A096A9U8"/>
<dbReference type="NCBIfam" id="TIGR00706">
    <property type="entry name" value="SppA_dom"/>
    <property type="match status" value="1"/>
</dbReference>
<name>A0A096A9U8_9BACT</name>
<dbReference type="Proteomes" id="UP000029525">
    <property type="component" value="Unassembled WGS sequence"/>
</dbReference>
<evidence type="ECO:0000256" key="8">
    <source>
        <dbReference type="SAM" id="Phobius"/>
    </source>
</evidence>
<dbReference type="SUPFAM" id="SSF52096">
    <property type="entry name" value="ClpP/crotonase"/>
    <property type="match status" value="2"/>
</dbReference>
<dbReference type="InterPro" id="IPR004635">
    <property type="entry name" value="Pept_S49_SppA"/>
</dbReference>
<accession>A0A096A9U8</accession>
<evidence type="ECO:0000256" key="2">
    <source>
        <dbReference type="ARBA" id="ARBA00008683"/>
    </source>
</evidence>
<comment type="caution">
    <text evidence="10">The sequence shown here is derived from an EMBL/GenBank/DDBJ whole genome shotgun (WGS) entry which is preliminary data.</text>
</comment>
<dbReference type="PANTHER" id="PTHR33209:SF1">
    <property type="entry name" value="PEPTIDASE S49 DOMAIN-CONTAINING PROTEIN"/>
    <property type="match status" value="1"/>
</dbReference>
<dbReference type="InterPro" id="IPR047217">
    <property type="entry name" value="S49_SppA_67K_type_N"/>
</dbReference>
<dbReference type="CDD" id="cd07023">
    <property type="entry name" value="S49_Sppa_N_C"/>
    <property type="match status" value="1"/>
</dbReference>
<keyword evidence="6 8" id="KW-0472">Membrane</keyword>
<feature type="domain" description="Peptidase S49" evidence="9">
    <location>
        <begin position="375"/>
        <end position="526"/>
    </location>
</feature>
<comment type="similarity">
    <text evidence="2">Belongs to the peptidase S49 family.</text>
</comment>
<dbReference type="InterPro" id="IPR004634">
    <property type="entry name" value="Pept_S49_pIV"/>
</dbReference>
<dbReference type="InterPro" id="IPR002142">
    <property type="entry name" value="Peptidase_S49"/>
</dbReference>
<keyword evidence="8" id="KW-0812">Transmembrane</keyword>
<dbReference type="GO" id="GO:0016020">
    <property type="term" value="C:membrane"/>
    <property type="evidence" value="ECO:0007669"/>
    <property type="project" value="UniProtKB-SubCell"/>
</dbReference>
<dbReference type="Pfam" id="PF01343">
    <property type="entry name" value="Peptidase_S49"/>
    <property type="match status" value="2"/>
</dbReference>
<dbReference type="EMBL" id="JRNQ01000069">
    <property type="protein sequence ID" value="KGF43715.1"/>
    <property type="molecule type" value="Genomic_DNA"/>
</dbReference>
<dbReference type="PIRSF" id="PIRSF001217">
    <property type="entry name" value="Protease_4_SppA"/>
    <property type="match status" value="1"/>
</dbReference>
<keyword evidence="8" id="KW-1133">Transmembrane helix</keyword>
<evidence type="ECO:0000256" key="3">
    <source>
        <dbReference type="ARBA" id="ARBA00022670"/>
    </source>
</evidence>
<feature type="active site" description="Proton donor/acceptor" evidence="7">
    <location>
        <position position="193"/>
    </location>
</feature>
<dbReference type="GO" id="GO:0008236">
    <property type="term" value="F:serine-type peptidase activity"/>
    <property type="evidence" value="ECO:0007669"/>
    <property type="project" value="UniProtKB-KW"/>
</dbReference>
<organism evidence="10 11">
    <name type="scientific">Prevotella bivia DNF00320</name>
    <dbReference type="NCBI Taxonomy" id="1401068"/>
    <lineage>
        <taxon>Bacteria</taxon>
        <taxon>Pseudomonadati</taxon>
        <taxon>Bacteroidota</taxon>
        <taxon>Bacteroidia</taxon>
        <taxon>Bacteroidales</taxon>
        <taxon>Prevotellaceae</taxon>
        <taxon>Prevotella</taxon>
    </lineage>
</organism>
<keyword evidence="5" id="KW-0720">Serine protease</keyword>
<dbReference type="CDD" id="cd07018">
    <property type="entry name" value="S49_SppA_67K_type"/>
    <property type="match status" value="1"/>
</dbReference>
<evidence type="ECO:0000256" key="5">
    <source>
        <dbReference type="ARBA" id="ARBA00022825"/>
    </source>
</evidence>
<evidence type="ECO:0000313" key="10">
    <source>
        <dbReference type="EMBL" id="KGF43715.1"/>
    </source>
</evidence>
<protein>
    <submittedName>
        <fullName evidence="10">Signal peptidase</fullName>
    </submittedName>
</protein>
<comment type="subcellular location">
    <subcellularLocation>
        <location evidence="1">Membrane</location>
    </subcellularLocation>
</comment>
<keyword evidence="4" id="KW-0378">Hydrolase</keyword>
<dbReference type="Gene3D" id="6.20.330.10">
    <property type="match status" value="1"/>
</dbReference>
<feature type="transmembrane region" description="Helical" evidence="8">
    <location>
        <begin position="12"/>
        <end position="37"/>
    </location>
</feature>
<dbReference type="InterPro" id="IPR029045">
    <property type="entry name" value="ClpP/crotonase-like_dom_sf"/>
</dbReference>
<feature type="active site" description="Nucleophile" evidence="7">
    <location>
        <position position="391"/>
    </location>
</feature>
<dbReference type="GO" id="GO:0006465">
    <property type="term" value="P:signal peptide processing"/>
    <property type="evidence" value="ECO:0007669"/>
    <property type="project" value="InterPro"/>
</dbReference>
<dbReference type="OrthoDB" id="9764363at2"/>
<dbReference type="RefSeq" id="WP_036868120.1">
    <property type="nucleotide sequence ID" value="NZ_JRNQ01000069.1"/>
</dbReference>
<dbReference type="InterPro" id="IPR047272">
    <property type="entry name" value="S49_SppA_C"/>
</dbReference>
<dbReference type="Gene3D" id="3.90.226.10">
    <property type="entry name" value="2-enoyl-CoA Hydratase, Chain A, domain 1"/>
    <property type="match status" value="3"/>
</dbReference>
<feature type="domain" description="Peptidase S49" evidence="9">
    <location>
        <begin position="125"/>
        <end position="279"/>
    </location>
</feature>
<proteinExistence type="inferred from homology"/>
<evidence type="ECO:0000256" key="6">
    <source>
        <dbReference type="ARBA" id="ARBA00023136"/>
    </source>
</evidence>